<protein>
    <submittedName>
        <fullName evidence="3">MerR family transcriptional regulator</fullName>
    </submittedName>
</protein>
<dbReference type="SUPFAM" id="SSF55136">
    <property type="entry name" value="Probable bacterial effector-binding domain"/>
    <property type="match status" value="1"/>
</dbReference>
<dbReference type="Gene3D" id="3.20.80.10">
    <property type="entry name" value="Regulatory factor, effector binding domain"/>
    <property type="match status" value="1"/>
</dbReference>
<feature type="domain" description="HTH merR-type" evidence="2">
    <location>
        <begin position="6"/>
        <end position="76"/>
    </location>
</feature>
<dbReference type="SUPFAM" id="SSF46955">
    <property type="entry name" value="Putative DNA-binding domain"/>
    <property type="match status" value="1"/>
</dbReference>
<dbReference type="InterPro" id="IPR011256">
    <property type="entry name" value="Reg_factor_effector_dom_sf"/>
</dbReference>
<keyword evidence="4" id="KW-1185">Reference proteome</keyword>
<evidence type="ECO:0000259" key="2">
    <source>
        <dbReference type="PROSITE" id="PS50937"/>
    </source>
</evidence>
<dbReference type="RefSeq" id="WP_215922736.1">
    <property type="nucleotide sequence ID" value="NZ_JAHKNI010000015.1"/>
</dbReference>
<keyword evidence="1" id="KW-0238">DNA-binding</keyword>
<evidence type="ECO:0000313" key="4">
    <source>
        <dbReference type="Proteomes" id="UP000733379"/>
    </source>
</evidence>
<dbReference type="PROSITE" id="PS50937">
    <property type="entry name" value="HTH_MERR_2"/>
    <property type="match status" value="1"/>
</dbReference>
<dbReference type="Pfam" id="PF06445">
    <property type="entry name" value="GyrI-like"/>
    <property type="match status" value="1"/>
</dbReference>
<dbReference type="EMBL" id="JAHKNI010000015">
    <property type="protein sequence ID" value="MBU3066666.1"/>
    <property type="molecule type" value="Genomic_DNA"/>
</dbReference>
<dbReference type="InterPro" id="IPR009061">
    <property type="entry name" value="DNA-bd_dom_put_sf"/>
</dbReference>
<reference evidence="3 4" key="1">
    <citation type="submission" date="2021-06" db="EMBL/GenBank/DDBJ databases">
        <title>Actinomycetes sequencing.</title>
        <authorList>
            <person name="Shan Q."/>
        </authorList>
    </citation>
    <scope>NUCLEOTIDE SEQUENCE [LARGE SCALE GENOMIC DNA]</scope>
    <source>
        <strain evidence="3 4">NEAU-G5</strain>
    </source>
</reference>
<sequence length="277" mass="30788">MSSPTLLAIGDFSRATQLSVKMLRHYHQIGLLEPVDVDRATGYRRYSTDQISTAQIIRRFRALEMPLDEIRTMMSTTDIRHRNELINAHLMRLESQLAHTKRAVESLRELLEPGPAALEGRIGYRRVEATDTVAISEVVNFSDALTWVQGALAELYATVTAEGARIRGTAGGIFADELVANERGRATVFVPFAGDIRRTGRLIELVVPAAELVTVVHAGSYHDFDLAYGALATHVAQHAIPVDEPIREYFLVGPQDTRDETAWRTEIGWPVFHTATA</sequence>
<dbReference type="CDD" id="cd01107">
    <property type="entry name" value="HTH_BmrR"/>
    <property type="match status" value="1"/>
</dbReference>
<dbReference type="PANTHER" id="PTHR30204">
    <property type="entry name" value="REDOX-CYCLING DRUG-SENSING TRANSCRIPTIONAL ACTIVATOR SOXR"/>
    <property type="match status" value="1"/>
</dbReference>
<proteinExistence type="predicted"/>
<dbReference type="InterPro" id="IPR010499">
    <property type="entry name" value="AraC_E-bd"/>
</dbReference>
<comment type="caution">
    <text evidence="3">The sequence shown here is derived from an EMBL/GenBank/DDBJ whole genome shotgun (WGS) entry which is preliminary data.</text>
</comment>
<dbReference type="Gene3D" id="1.10.1660.10">
    <property type="match status" value="1"/>
</dbReference>
<evidence type="ECO:0000313" key="3">
    <source>
        <dbReference type="EMBL" id="MBU3066666.1"/>
    </source>
</evidence>
<dbReference type="Pfam" id="PF13411">
    <property type="entry name" value="MerR_1"/>
    <property type="match status" value="1"/>
</dbReference>
<dbReference type="InterPro" id="IPR000551">
    <property type="entry name" value="MerR-type_HTH_dom"/>
</dbReference>
<accession>A0ABS6B8N1</accession>
<name>A0ABS6B8N1_9NOCA</name>
<evidence type="ECO:0000256" key="1">
    <source>
        <dbReference type="ARBA" id="ARBA00023125"/>
    </source>
</evidence>
<dbReference type="InterPro" id="IPR047057">
    <property type="entry name" value="MerR_fam"/>
</dbReference>
<dbReference type="Proteomes" id="UP000733379">
    <property type="component" value="Unassembled WGS sequence"/>
</dbReference>
<dbReference type="SMART" id="SM00871">
    <property type="entry name" value="AraC_E_bind"/>
    <property type="match status" value="1"/>
</dbReference>
<dbReference type="InterPro" id="IPR029442">
    <property type="entry name" value="GyrI-like"/>
</dbReference>
<gene>
    <name evidence="3" type="ORF">KO481_34760</name>
</gene>
<dbReference type="PANTHER" id="PTHR30204:SF97">
    <property type="entry name" value="MERR FAMILY REGULATORY PROTEIN"/>
    <property type="match status" value="1"/>
</dbReference>
<dbReference type="SMART" id="SM00422">
    <property type="entry name" value="HTH_MERR"/>
    <property type="match status" value="1"/>
</dbReference>
<organism evidence="3 4">
    <name type="scientific">Nocardia albiluteola</name>
    <dbReference type="NCBI Taxonomy" id="2842303"/>
    <lineage>
        <taxon>Bacteria</taxon>
        <taxon>Bacillati</taxon>
        <taxon>Actinomycetota</taxon>
        <taxon>Actinomycetes</taxon>
        <taxon>Mycobacteriales</taxon>
        <taxon>Nocardiaceae</taxon>
        <taxon>Nocardia</taxon>
    </lineage>
</organism>